<feature type="binding site" evidence="11">
    <location>
        <position position="11"/>
    </location>
    <ligand>
        <name>Mg(2+)</name>
        <dbReference type="ChEBI" id="CHEBI:18420"/>
    </ligand>
</feature>
<dbReference type="FunFam" id="3.30.1490.100:FF:000004">
    <property type="entry name" value="DNA polymerase IV"/>
    <property type="match status" value="1"/>
</dbReference>
<dbReference type="EMBL" id="AP019835">
    <property type="protein sequence ID" value="BBM49488.1"/>
    <property type="molecule type" value="Genomic_DNA"/>
</dbReference>
<comment type="similarity">
    <text evidence="1 11">Belongs to the DNA polymerase type-Y family.</text>
</comment>
<dbReference type="AlphaFoldDB" id="A0A133ZWZ3"/>
<keyword evidence="2 11" id="KW-0808">Transferase</keyword>
<evidence type="ECO:0000313" key="16">
    <source>
        <dbReference type="Proteomes" id="UP000070483"/>
    </source>
</evidence>
<evidence type="ECO:0000313" key="13">
    <source>
        <dbReference type="EMBL" id="BBM47254.1"/>
    </source>
</evidence>
<feature type="site" description="Substrate discrimination" evidence="11">
    <location>
        <position position="16"/>
    </location>
</feature>
<dbReference type="Proteomes" id="UP000321501">
    <property type="component" value="Chromosome"/>
</dbReference>
<feature type="active site" evidence="11">
    <location>
        <position position="102"/>
    </location>
</feature>
<evidence type="ECO:0000313" key="14">
    <source>
        <dbReference type="EMBL" id="BBM49488.1"/>
    </source>
</evidence>
<dbReference type="GO" id="GO:0005829">
    <property type="term" value="C:cytosol"/>
    <property type="evidence" value="ECO:0007669"/>
    <property type="project" value="TreeGrafter"/>
</dbReference>
<evidence type="ECO:0000313" key="18">
    <source>
        <dbReference type="Proteomes" id="UP000321501"/>
    </source>
</evidence>
<dbReference type="EMBL" id="AP019834">
    <property type="protein sequence ID" value="BBM47254.1"/>
    <property type="molecule type" value="Genomic_DNA"/>
</dbReference>
<dbReference type="InterPro" id="IPR022880">
    <property type="entry name" value="DNApol_IV"/>
</dbReference>
<accession>A0A133ZWZ3</accession>
<dbReference type="GO" id="GO:0006261">
    <property type="term" value="P:DNA-templated DNA replication"/>
    <property type="evidence" value="ECO:0007669"/>
    <property type="project" value="UniProtKB-UniRule"/>
</dbReference>
<comment type="cofactor">
    <cofactor evidence="11">
        <name>Mg(2+)</name>
        <dbReference type="ChEBI" id="CHEBI:18420"/>
    </cofactor>
    <text evidence="11">Binds 2 magnesium ions per subunit.</text>
</comment>
<evidence type="ECO:0000256" key="10">
    <source>
        <dbReference type="ARBA" id="ARBA00049244"/>
    </source>
</evidence>
<evidence type="ECO:0000259" key="12">
    <source>
        <dbReference type="PROSITE" id="PS50173"/>
    </source>
</evidence>
<dbReference type="SUPFAM" id="SSF56672">
    <property type="entry name" value="DNA/RNA polymerases"/>
    <property type="match status" value="1"/>
</dbReference>
<evidence type="ECO:0000256" key="8">
    <source>
        <dbReference type="ARBA" id="ARBA00022932"/>
    </source>
</evidence>
<dbReference type="EMBL" id="LSDD01000162">
    <property type="protein sequence ID" value="KXB59964.1"/>
    <property type="molecule type" value="Genomic_DNA"/>
</dbReference>
<dbReference type="PATRIC" id="fig|157687.3.peg.2195"/>
<dbReference type="InterPro" id="IPR001126">
    <property type="entry name" value="UmuC"/>
</dbReference>
<feature type="domain" description="UmuC" evidence="12">
    <location>
        <begin position="7"/>
        <end position="194"/>
    </location>
</feature>
<protein>
    <recommendedName>
        <fullName evidence="11">DNA polymerase IV</fullName>
        <shortName evidence="11">Pol IV</shortName>
        <ecNumber evidence="11">2.7.7.7</ecNumber>
    </recommendedName>
</protein>
<dbReference type="OrthoDB" id="9808813at2"/>
<gene>
    <name evidence="11" type="primary">dinB</name>
    <name evidence="15" type="ORF">HMPREF3180_02193</name>
    <name evidence="13" type="ORF">JMUB3933_0754</name>
    <name evidence="14" type="ORF">JMUB3934_0783</name>
</gene>
<dbReference type="Proteomes" id="UP000070483">
    <property type="component" value="Unassembled WGS sequence"/>
</dbReference>
<dbReference type="Gene3D" id="3.30.70.270">
    <property type="match status" value="1"/>
</dbReference>
<keyword evidence="9 11" id="KW-0234">DNA repair</keyword>
<keyword evidence="8 11" id="KW-0239">DNA-directed DNA polymerase</keyword>
<comment type="subunit">
    <text evidence="11">Monomer.</text>
</comment>
<dbReference type="Pfam" id="PF11799">
    <property type="entry name" value="IMS_C"/>
    <property type="match status" value="1"/>
</dbReference>
<dbReference type="InterPro" id="IPR043502">
    <property type="entry name" value="DNA/RNA_pol_sf"/>
</dbReference>
<evidence type="ECO:0000313" key="17">
    <source>
        <dbReference type="Proteomes" id="UP000321397"/>
    </source>
</evidence>
<comment type="function">
    <text evidence="11">Poorly processive, error-prone DNA polymerase involved in untargeted mutagenesis. Copies undamaged DNA at stalled replication forks, which arise in vivo from mismatched or misaligned primer ends. These misaligned primers can be extended by PolIV. Exhibits no 3'-5' exonuclease (proofreading) activity. May be involved in translesional synthesis, in conjunction with the beta clamp from PolIII.</text>
</comment>
<dbReference type="HAMAP" id="MF_01113">
    <property type="entry name" value="DNApol_IV"/>
    <property type="match status" value="1"/>
</dbReference>
<keyword evidence="6 11" id="KW-0227">DNA damage</keyword>
<dbReference type="GO" id="GO:0009432">
    <property type="term" value="P:SOS response"/>
    <property type="evidence" value="ECO:0007669"/>
    <property type="project" value="TreeGrafter"/>
</dbReference>
<evidence type="ECO:0000256" key="9">
    <source>
        <dbReference type="ARBA" id="ARBA00023204"/>
    </source>
</evidence>
<dbReference type="GO" id="GO:0006281">
    <property type="term" value="P:DNA repair"/>
    <property type="evidence" value="ECO:0007669"/>
    <property type="project" value="UniProtKB-UniRule"/>
</dbReference>
<dbReference type="InterPro" id="IPR050116">
    <property type="entry name" value="DNA_polymerase-Y"/>
</dbReference>
<dbReference type="GO" id="GO:0003887">
    <property type="term" value="F:DNA-directed DNA polymerase activity"/>
    <property type="evidence" value="ECO:0007669"/>
    <property type="project" value="UniProtKB-UniRule"/>
</dbReference>
<keyword evidence="4 11" id="KW-0235">DNA replication</keyword>
<keyword evidence="11" id="KW-0515">Mutator protein</keyword>
<dbReference type="GO" id="GO:0003684">
    <property type="term" value="F:damaged DNA binding"/>
    <property type="evidence" value="ECO:0007669"/>
    <property type="project" value="InterPro"/>
</dbReference>
<dbReference type="InterPro" id="IPR036775">
    <property type="entry name" value="DNA_pol_Y-fam_lit_finger_sf"/>
</dbReference>
<keyword evidence="7 11" id="KW-0460">Magnesium</keyword>
<dbReference type="EC" id="2.7.7.7" evidence="11"/>
<evidence type="ECO:0000256" key="6">
    <source>
        <dbReference type="ARBA" id="ARBA00022763"/>
    </source>
</evidence>
<keyword evidence="11" id="KW-0238">DNA-binding</keyword>
<evidence type="ECO:0000313" key="15">
    <source>
        <dbReference type="EMBL" id="KXB59964.1"/>
    </source>
</evidence>
<dbReference type="NCBIfam" id="NF002677">
    <property type="entry name" value="PRK02406.1"/>
    <property type="match status" value="1"/>
</dbReference>
<feature type="binding site" evidence="11">
    <location>
        <position position="101"/>
    </location>
    <ligand>
        <name>Mg(2+)</name>
        <dbReference type="ChEBI" id="CHEBI:18420"/>
    </ligand>
</feature>
<dbReference type="PROSITE" id="PS50173">
    <property type="entry name" value="UMUC"/>
    <property type="match status" value="1"/>
</dbReference>
<comment type="catalytic activity">
    <reaction evidence="10 11">
        <text>DNA(n) + a 2'-deoxyribonucleoside 5'-triphosphate = DNA(n+1) + diphosphate</text>
        <dbReference type="Rhea" id="RHEA:22508"/>
        <dbReference type="Rhea" id="RHEA-COMP:17339"/>
        <dbReference type="Rhea" id="RHEA-COMP:17340"/>
        <dbReference type="ChEBI" id="CHEBI:33019"/>
        <dbReference type="ChEBI" id="CHEBI:61560"/>
        <dbReference type="ChEBI" id="CHEBI:173112"/>
        <dbReference type="EC" id="2.7.7.7"/>
    </reaction>
</comment>
<reference evidence="16" key="1">
    <citation type="submission" date="2016-01" db="EMBL/GenBank/DDBJ databases">
        <authorList>
            <person name="Mitreva M."/>
            <person name="Pepin K.H."/>
            <person name="Mihindukulasuriya K.A."/>
            <person name="Fulton R."/>
            <person name="Fronick C."/>
            <person name="O'Laughlin M."/>
            <person name="Miner T."/>
            <person name="Herter B."/>
            <person name="Rosa B.A."/>
            <person name="Cordes M."/>
            <person name="Tomlinson C."/>
            <person name="Wollam A."/>
            <person name="Palsikar V.B."/>
            <person name="Mardis E.R."/>
            <person name="Wilson R.K."/>
        </authorList>
    </citation>
    <scope>NUCLEOTIDE SEQUENCE [LARGE SCALE GENOMIC DNA]</scope>
    <source>
        <strain evidence="16">KA00185</strain>
    </source>
</reference>
<organism evidence="15 16">
    <name type="scientific">Leptotrichia wadei</name>
    <dbReference type="NCBI Taxonomy" id="157687"/>
    <lineage>
        <taxon>Bacteria</taxon>
        <taxon>Fusobacteriati</taxon>
        <taxon>Fusobacteriota</taxon>
        <taxon>Fusobacteriia</taxon>
        <taxon>Fusobacteriales</taxon>
        <taxon>Leptotrichiaceae</taxon>
        <taxon>Leptotrichia</taxon>
    </lineage>
</organism>
<keyword evidence="3 11" id="KW-0548">Nucleotidyltransferase</keyword>
<dbReference type="Gene3D" id="1.10.150.20">
    <property type="entry name" value="5' to 3' exonuclease, C-terminal subdomain"/>
    <property type="match status" value="1"/>
</dbReference>
<dbReference type="InterPro" id="IPR017961">
    <property type="entry name" value="DNA_pol_Y-fam_little_finger"/>
</dbReference>
<dbReference type="PANTHER" id="PTHR11076">
    <property type="entry name" value="DNA REPAIR POLYMERASE UMUC / TRANSFERASE FAMILY MEMBER"/>
    <property type="match status" value="1"/>
</dbReference>
<dbReference type="RefSeq" id="WP_021746178.1">
    <property type="nucleotide sequence ID" value="NZ_AP019834.1"/>
</dbReference>
<evidence type="ECO:0000256" key="11">
    <source>
        <dbReference type="HAMAP-Rule" id="MF_01113"/>
    </source>
</evidence>
<keyword evidence="5 11" id="KW-0479">Metal-binding</keyword>
<evidence type="ECO:0000256" key="7">
    <source>
        <dbReference type="ARBA" id="ARBA00022842"/>
    </source>
</evidence>
<evidence type="ECO:0000256" key="3">
    <source>
        <dbReference type="ARBA" id="ARBA00022695"/>
    </source>
</evidence>
<dbReference type="STRING" id="157687.HMPREF3180_02193"/>
<dbReference type="PANTHER" id="PTHR11076:SF33">
    <property type="entry name" value="DNA POLYMERASE KAPPA"/>
    <property type="match status" value="1"/>
</dbReference>
<dbReference type="Proteomes" id="UP000321397">
    <property type="component" value="Chromosome"/>
</dbReference>
<reference evidence="15" key="2">
    <citation type="submission" date="2016-01" db="EMBL/GenBank/DDBJ databases">
        <authorList>
            <person name="Oliw E.H."/>
        </authorList>
    </citation>
    <scope>NUCLEOTIDE SEQUENCE [LARGE SCALE GENOMIC DNA]</scope>
    <source>
        <strain evidence="15">KA00185</strain>
    </source>
</reference>
<dbReference type="GO" id="GO:0000287">
    <property type="term" value="F:magnesium ion binding"/>
    <property type="evidence" value="ECO:0007669"/>
    <property type="project" value="UniProtKB-UniRule"/>
</dbReference>
<dbReference type="Pfam" id="PF00817">
    <property type="entry name" value="IMS"/>
    <property type="match status" value="1"/>
</dbReference>
<evidence type="ECO:0000256" key="1">
    <source>
        <dbReference type="ARBA" id="ARBA00010945"/>
    </source>
</evidence>
<proteinExistence type="inferred from homology"/>
<keyword evidence="11" id="KW-0963">Cytoplasm</keyword>
<dbReference type="Gene3D" id="3.30.1490.100">
    <property type="entry name" value="DNA polymerase, Y-family, little finger domain"/>
    <property type="match status" value="1"/>
</dbReference>
<dbReference type="SUPFAM" id="SSF100879">
    <property type="entry name" value="Lesion bypass DNA polymerase (Y-family), little finger domain"/>
    <property type="match status" value="1"/>
</dbReference>
<evidence type="ECO:0000256" key="5">
    <source>
        <dbReference type="ARBA" id="ARBA00022723"/>
    </source>
</evidence>
<dbReference type="GO" id="GO:0042276">
    <property type="term" value="P:error-prone translesion synthesis"/>
    <property type="evidence" value="ECO:0007669"/>
    <property type="project" value="TreeGrafter"/>
</dbReference>
<dbReference type="CDD" id="cd03586">
    <property type="entry name" value="PolY_Pol_IV_kappa"/>
    <property type="match status" value="1"/>
</dbReference>
<sequence length="363" mass="42268">MKKKKIYLHYDMDAFFASIEQRDNSELRGKPIAIGYGIVTTASYEARKYGVKSAMPTIQAKQLCPNLIVVNLRKGVYFEEGRRIQELIKKVLEKCEFTSVDEGYIDITKFIRSENVKLNKIDEILKIEKFIKRFKKYIFDNSRLTCSVGIGFSKISAKIASDIDKPNGYFIFKDRDHFLDYIYDKELGIIPGIGKKTREILKLFSITKVFQLYEIGKNELIRRFGESKGEYLYNSIRGLHISEINTGRKRQSYGHEITFHREENDILTLHAELKRQSKRLSDKLIEKNEFAKTVTIKIRYSNFITHTRSKTLKSATNDVNTIYEATLENLEFFKKKNEVRLIGVQLSSILKSNVVQLSFDDLK</sequence>
<name>A0A133ZWZ3_9FUSO</name>
<comment type="subcellular location">
    <subcellularLocation>
        <location evidence="11">Cytoplasm</location>
    </subcellularLocation>
</comment>
<dbReference type="Gene3D" id="3.40.1170.60">
    <property type="match status" value="1"/>
</dbReference>
<dbReference type="InterPro" id="IPR043128">
    <property type="entry name" value="Rev_trsase/Diguanyl_cyclase"/>
</dbReference>
<reference evidence="13 17" key="3">
    <citation type="submission" date="2019-07" db="EMBL/GenBank/DDBJ databases">
        <title>Complete Genome Sequence of Leptotrichia wadei Strain JMUB3933.</title>
        <authorList>
            <person name="Watanabe S."/>
            <person name="Cui L."/>
        </authorList>
    </citation>
    <scope>NUCLEOTIDE SEQUENCE [LARGE SCALE GENOMIC DNA]</scope>
    <source>
        <strain evidence="13 17">JMUB3933</strain>
    </source>
</reference>
<keyword evidence="16" id="KW-1185">Reference proteome</keyword>
<reference evidence="14 18" key="4">
    <citation type="submission" date="2019-07" db="EMBL/GenBank/DDBJ databases">
        <title>Complete Genome Sequence of Leptotrichia wadei Strain JMUB3934.</title>
        <authorList>
            <person name="Watanabe S."/>
            <person name="Cui L."/>
        </authorList>
    </citation>
    <scope>NUCLEOTIDE SEQUENCE [LARGE SCALE GENOMIC DNA]</scope>
    <source>
        <strain evidence="14 18">JMUB3934</strain>
    </source>
</reference>
<evidence type="ECO:0000256" key="2">
    <source>
        <dbReference type="ARBA" id="ARBA00022679"/>
    </source>
</evidence>
<evidence type="ECO:0000256" key="4">
    <source>
        <dbReference type="ARBA" id="ARBA00022705"/>
    </source>
</evidence>